<name>A0AAW1XWM3_RUBAR</name>
<dbReference type="GO" id="GO:0003723">
    <property type="term" value="F:RNA binding"/>
    <property type="evidence" value="ECO:0007669"/>
    <property type="project" value="InterPro"/>
</dbReference>
<dbReference type="InterPro" id="IPR046960">
    <property type="entry name" value="PPR_At4g14850-like_plant"/>
</dbReference>
<organism evidence="3 4">
    <name type="scientific">Rubus argutus</name>
    <name type="common">Southern blackberry</name>
    <dbReference type="NCBI Taxonomy" id="59490"/>
    <lineage>
        <taxon>Eukaryota</taxon>
        <taxon>Viridiplantae</taxon>
        <taxon>Streptophyta</taxon>
        <taxon>Embryophyta</taxon>
        <taxon>Tracheophyta</taxon>
        <taxon>Spermatophyta</taxon>
        <taxon>Magnoliopsida</taxon>
        <taxon>eudicotyledons</taxon>
        <taxon>Gunneridae</taxon>
        <taxon>Pentapetalae</taxon>
        <taxon>rosids</taxon>
        <taxon>fabids</taxon>
        <taxon>Rosales</taxon>
        <taxon>Rosaceae</taxon>
        <taxon>Rosoideae</taxon>
        <taxon>Rosoideae incertae sedis</taxon>
        <taxon>Rubus</taxon>
    </lineage>
</organism>
<dbReference type="Proteomes" id="UP001457282">
    <property type="component" value="Unassembled WGS sequence"/>
</dbReference>
<dbReference type="InterPro" id="IPR002885">
    <property type="entry name" value="PPR_rpt"/>
</dbReference>
<feature type="repeat" description="PPR" evidence="2">
    <location>
        <begin position="166"/>
        <end position="200"/>
    </location>
</feature>
<dbReference type="EMBL" id="JBEDUW010000003">
    <property type="protein sequence ID" value="KAK9941371.1"/>
    <property type="molecule type" value="Genomic_DNA"/>
</dbReference>
<sequence length="487" mass="53790">MVSRQIEALIKRSKSATHLLQLHSLVIKTALDHNPNFVSDYIYAACSISVHCAKLLFDHIPNTPPLFAWNSIIRAFAKSPAPIESLKLFYKLHRIGLKADNFTYPFVLKACGQCSMVGVGGSVQSLIVTMGFHSDRYIGNALFRMYAACGAVGLARQVFDEMPVRDVVSWSSLIAGYVACNYPFEAFRVFREMKLANEKPNSVTLVSLVSACTCLHSISTGKSIHCYTIVHSIEIDVALGTALIEMYSKCGHVEKAFQIFNSMSEKNLQSWTIMICGFADHGRGNDAILLFTHMEQTGLVPDSMAFSAILSACSHLGLLYEGQQFFNQMVRTYNIEPTMEHYGCLVDLLGRAGLIEEAYEIIENMPMEPNTVILRSFLGACRNHNVVFTLDDKFRKLLISEPNLGANYVLAANASSVSGCWNDAADLRVAMKEKGLVKVPGFSWVDVDGGSSVDTIKETVSPNGYYVTRLWICRLSCAAMIPYGQAS</sequence>
<dbReference type="AlphaFoldDB" id="A0AAW1XWM3"/>
<evidence type="ECO:0000313" key="4">
    <source>
        <dbReference type="Proteomes" id="UP001457282"/>
    </source>
</evidence>
<protein>
    <recommendedName>
        <fullName evidence="5">Pentatricopeptide repeat-containing protein</fullName>
    </recommendedName>
</protein>
<dbReference type="Gene3D" id="1.25.40.10">
    <property type="entry name" value="Tetratricopeptide repeat domain"/>
    <property type="match status" value="3"/>
</dbReference>
<dbReference type="PROSITE" id="PS51375">
    <property type="entry name" value="PPR"/>
    <property type="match status" value="3"/>
</dbReference>
<evidence type="ECO:0008006" key="5">
    <source>
        <dbReference type="Google" id="ProtNLM"/>
    </source>
</evidence>
<feature type="repeat" description="PPR" evidence="2">
    <location>
        <begin position="236"/>
        <end position="266"/>
    </location>
</feature>
<proteinExistence type="predicted"/>
<dbReference type="Pfam" id="PF01535">
    <property type="entry name" value="PPR"/>
    <property type="match status" value="2"/>
</dbReference>
<dbReference type="Pfam" id="PF13041">
    <property type="entry name" value="PPR_2"/>
    <property type="match status" value="2"/>
</dbReference>
<comment type="caution">
    <text evidence="3">The sequence shown here is derived from an EMBL/GenBank/DDBJ whole genome shotgun (WGS) entry which is preliminary data.</text>
</comment>
<gene>
    <name evidence="3" type="ORF">M0R45_017977</name>
</gene>
<dbReference type="Pfam" id="PF20431">
    <property type="entry name" value="E_motif"/>
    <property type="match status" value="1"/>
</dbReference>
<dbReference type="InterPro" id="IPR046848">
    <property type="entry name" value="E_motif"/>
</dbReference>
<keyword evidence="4" id="KW-1185">Reference proteome</keyword>
<dbReference type="PANTHER" id="PTHR47926:SF436">
    <property type="entry name" value="PENTATRICOPEPTIDE REPEAT-CONTAINING PROTEIN ELI1, CHLOROPLASTIC-LIKE ISOFORM X2"/>
    <property type="match status" value="1"/>
</dbReference>
<reference evidence="3 4" key="1">
    <citation type="journal article" date="2023" name="G3 (Bethesda)">
        <title>A chromosome-length genome assembly and annotation of blackberry (Rubus argutus, cv. 'Hillquist').</title>
        <authorList>
            <person name="Bruna T."/>
            <person name="Aryal R."/>
            <person name="Dudchenko O."/>
            <person name="Sargent D.J."/>
            <person name="Mead D."/>
            <person name="Buti M."/>
            <person name="Cavallini A."/>
            <person name="Hytonen T."/>
            <person name="Andres J."/>
            <person name="Pham M."/>
            <person name="Weisz D."/>
            <person name="Mascagni F."/>
            <person name="Usai G."/>
            <person name="Natali L."/>
            <person name="Bassil N."/>
            <person name="Fernandez G.E."/>
            <person name="Lomsadze A."/>
            <person name="Armour M."/>
            <person name="Olukolu B."/>
            <person name="Poorten T."/>
            <person name="Britton C."/>
            <person name="Davik J."/>
            <person name="Ashrafi H."/>
            <person name="Aiden E.L."/>
            <person name="Borodovsky M."/>
            <person name="Worthington M."/>
        </authorList>
    </citation>
    <scope>NUCLEOTIDE SEQUENCE [LARGE SCALE GENOMIC DNA]</scope>
    <source>
        <strain evidence="3">PI 553951</strain>
    </source>
</reference>
<evidence type="ECO:0000256" key="1">
    <source>
        <dbReference type="ARBA" id="ARBA00022737"/>
    </source>
</evidence>
<dbReference type="GO" id="GO:0009451">
    <property type="term" value="P:RNA modification"/>
    <property type="evidence" value="ECO:0007669"/>
    <property type="project" value="InterPro"/>
</dbReference>
<evidence type="ECO:0000256" key="2">
    <source>
        <dbReference type="PROSITE-ProRule" id="PRU00708"/>
    </source>
</evidence>
<dbReference type="FunFam" id="1.25.40.10:FF:000427">
    <property type="entry name" value="Pentatricopeptide repeat-containing protein chloroplastic"/>
    <property type="match status" value="1"/>
</dbReference>
<dbReference type="InterPro" id="IPR011990">
    <property type="entry name" value="TPR-like_helical_dom_sf"/>
</dbReference>
<dbReference type="FunFam" id="1.25.40.10:FF:000090">
    <property type="entry name" value="Pentatricopeptide repeat-containing protein, chloroplastic"/>
    <property type="match status" value="1"/>
</dbReference>
<keyword evidence="1" id="KW-0677">Repeat</keyword>
<dbReference type="NCBIfam" id="TIGR00756">
    <property type="entry name" value="PPR"/>
    <property type="match status" value="3"/>
</dbReference>
<accession>A0AAW1XWM3</accession>
<feature type="repeat" description="PPR" evidence="2">
    <location>
        <begin position="267"/>
        <end position="301"/>
    </location>
</feature>
<evidence type="ECO:0000313" key="3">
    <source>
        <dbReference type="EMBL" id="KAK9941371.1"/>
    </source>
</evidence>
<dbReference type="PANTHER" id="PTHR47926">
    <property type="entry name" value="PENTATRICOPEPTIDE REPEAT-CONTAINING PROTEIN"/>
    <property type="match status" value="1"/>
</dbReference>